<dbReference type="SUPFAM" id="SSF56112">
    <property type="entry name" value="Protein kinase-like (PK-like)"/>
    <property type="match status" value="1"/>
</dbReference>
<evidence type="ECO:0000256" key="1">
    <source>
        <dbReference type="SAM" id="Phobius"/>
    </source>
</evidence>
<name>A0AAE1RFI1_9SOLA</name>
<protein>
    <submittedName>
        <fullName evidence="2">Uncharacterized protein</fullName>
    </submittedName>
</protein>
<keyword evidence="1" id="KW-0812">Transmembrane</keyword>
<dbReference type="InterPro" id="IPR011009">
    <property type="entry name" value="Kinase-like_dom_sf"/>
</dbReference>
<accession>A0AAE1RFI1</accession>
<dbReference type="PANTHER" id="PTHR45631">
    <property type="entry name" value="OS07G0107800 PROTEIN-RELATED"/>
    <property type="match status" value="1"/>
</dbReference>
<dbReference type="Proteomes" id="UP001291623">
    <property type="component" value="Unassembled WGS sequence"/>
</dbReference>
<comment type="caution">
    <text evidence="2">The sequence shown here is derived from an EMBL/GenBank/DDBJ whole genome shotgun (WGS) entry which is preliminary data.</text>
</comment>
<proteinExistence type="predicted"/>
<reference evidence="2" key="1">
    <citation type="submission" date="2023-12" db="EMBL/GenBank/DDBJ databases">
        <title>Genome assembly of Anisodus tanguticus.</title>
        <authorList>
            <person name="Wang Y.-J."/>
        </authorList>
    </citation>
    <scope>NUCLEOTIDE SEQUENCE</scope>
    <source>
        <strain evidence="2">KB-2021</strain>
        <tissue evidence="2">Leaf</tissue>
    </source>
</reference>
<keyword evidence="3" id="KW-1185">Reference proteome</keyword>
<keyword evidence="1" id="KW-0472">Membrane</keyword>
<dbReference type="Gene3D" id="1.10.510.10">
    <property type="entry name" value="Transferase(Phosphotransferase) domain 1"/>
    <property type="match status" value="1"/>
</dbReference>
<gene>
    <name evidence="2" type="ORF">RND71_029200</name>
</gene>
<dbReference type="EMBL" id="JAVYJV010000016">
    <property type="protein sequence ID" value="KAK4349887.1"/>
    <property type="molecule type" value="Genomic_DNA"/>
</dbReference>
<dbReference type="PANTHER" id="PTHR45631:SF202">
    <property type="entry name" value="SENESCENCE-INDUCED RECEPTOR-LIKE SERINE_THREONINE-PROTEIN KINASE"/>
    <property type="match status" value="1"/>
</dbReference>
<sequence length="189" mass="20499">MAITLVNHFMTGNSIRPPIINAIEIFKVVNQIITSQTPDLDGKHLKGNSFSGPIPAELLAKAKDGSLLLSYDKNDVGSNCHTEKKKIKKLSAPALASIVASVVVFGLLALLLLWIFRKKNKQVGYCVDGTNIGIIYEYMPNGSLDKHLSGRPSASVTNSAEPVPTNMYTSNYQNGKITIQSNLQPCATR</sequence>
<keyword evidence="1" id="KW-1133">Transmembrane helix</keyword>
<evidence type="ECO:0000313" key="2">
    <source>
        <dbReference type="EMBL" id="KAK4349887.1"/>
    </source>
</evidence>
<organism evidence="2 3">
    <name type="scientific">Anisodus tanguticus</name>
    <dbReference type="NCBI Taxonomy" id="243964"/>
    <lineage>
        <taxon>Eukaryota</taxon>
        <taxon>Viridiplantae</taxon>
        <taxon>Streptophyta</taxon>
        <taxon>Embryophyta</taxon>
        <taxon>Tracheophyta</taxon>
        <taxon>Spermatophyta</taxon>
        <taxon>Magnoliopsida</taxon>
        <taxon>eudicotyledons</taxon>
        <taxon>Gunneridae</taxon>
        <taxon>Pentapetalae</taxon>
        <taxon>asterids</taxon>
        <taxon>lamiids</taxon>
        <taxon>Solanales</taxon>
        <taxon>Solanaceae</taxon>
        <taxon>Solanoideae</taxon>
        <taxon>Hyoscyameae</taxon>
        <taxon>Anisodus</taxon>
    </lineage>
</organism>
<evidence type="ECO:0000313" key="3">
    <source>
        <dbReference type="Proteomes" id="UP001291623"/>
    </source>
</evidence>
<dbReference type="AlphaFoldDB" id="A0AAE1RFI1"/>
<feature type="transmembrane region" description="Helical" evidence="1">
    <location>
        <begin position="94"/>
        <end position="116"/>
    </location>
</feature>